<evidence type="ECO:0000313" key="1">
    <source>
        <dbReference type="EMBL" id="CAF4330954.1"/>
    </source>
</evidence>
<protein>
    <submittedName>
        <fullName evidence="1">Uncharacterized protein</fullName>
    </submittedName>
</protein>
<reference evidence="1" key="1">
    <citation type="submission" date="2021-02" db="EMBL/GenBank/DDBJ databases">
        <authorList>
            <person name="Nowell W R."/>
        </authorList>
    </citation>
    <scope>NUCLEOTIDE SEQUENCE</scope>
</reference>
<feature type="non-terminal residue" evidence="1">
    <location>
        <position position="24"/>
    </location>
</feature>
<dbReference type="AlphaFoldDB" id="A0A820JPM4"/>
<dbReference type="Proteomes" id="UP000663868">
    <property type="component" value="Unassembled WGS sequence"/>
</dbReference>
<organism evidence="1 2">
    <name type="scientific">Adineta steineri</name>
    <dbReference type="NCBI Taxonomy" id="433720"/>
    <lineage>
        <taxon>Eukaryota</taxon>
        <taxon>Metazoa</taxon>
        <taxon>Spiralia</taxon>
        <taxon>Gnathifera</taxon>
        <taxon>Rotifera</taxon>
        <taxon>Eurotatoria</taxon>
        <taxon>Bdelloidea</taxon>
        <taxon>Adinetida</taxon>
        <taxon>Adinetidae</taxon>
        <taxon>Adineta</taxon>
    </lineage>
</organism>
<gene>
    <name evidence="1" type="ORF">KXQ929_LOCUS47167</name>
</gene>
<sequence>MINDQTKTNGFILSSVSLGFNTFA</sequence>
<evidence type="ECO:0000313" key="2">
    <source>
        <dbReference type="Proteomes" id="UP000663868"/>
    </source>
</evidence>
<proteinExistence type="predicted"/>
<accession>A0A820JPM4</accession>
<comment type="caution">
    <text evidence="1">The sequence shown here is derived from an EMBL/GenBank/DDBJ whole genome shotgun (WGS) entry which is preliminary data.</text>
</comment>
<dbReference type="EMBL" id="CAJOBB010016656">
    <property type="protein sequence ID" value="CAF4330954.1"/>
    <property type="molecule type" value="Genomic_DNA"/>
</dbReference>
<name>A0A820JPM4_9BILA</name>